<dbReference type="Gene3D" id="3.20.20.150">
    <property type="entry name" value="Divalent-metal-dependent TIM barrel enzymes"/>
    <property type="match status" value="1"/>
</dbReference>
<sequence>MGKKSPLVNSQEGEKIKDGIRNLGNWIVTIHMHDNNGAHDFHMQPGYGTINWVEFVKALKDIGYDRPITIESHPWPGASVKRMLDEVKALLKDAGADIPTNLTLKPNKDWLNEFFSRWKTEETADIMIRCRKCGHYVVWGPKGGSCVCNERKW</sequence>
<dbReference type="SUPFAM" id="SSF51658">
    <property type="entry name" value="Xylose isomerase-like"/>
    <property type="match status" value="1"/>
</dbReference>
<organism evidence="2">
    <name type="scientific">Aerophobetes bacterium</name>
    <dbReference type="NCBI Taxonomy" id="2030807"/>
    <lineage>
        <taxon>Bacteria</taxon>
        <taxon>Candidatus Aerophobota</taxon>
    </lineage>
</organism>
<dbReference type="GO" id="GO:0016853">
    <property type="term" value="F:isomerase activity"/>
    <property type="evidence" value="ECO:0007669"/>
    <property type="project" value="UniProtKB-KW"/>
</dbReference>
<name>A0A7V0QR70_UNCAE</name>
<gene>
    <name evidence="2" type="ORF">ENG47_06785</name>
</gene>
<reference evidence="2" key="1">
    <citation type="journal article" date="2020" name="mSystems">
        <title>Genome- and Community-Level Interaction Insights into Carbon Utilization and Element Cycling Functions of Hydrothermarchaeota in Hydrothermal Sediment.</title>
        <authorList>
            <person name="Zhou Z."/>
            <person name="Liu Y."/>
            <person name="Xu W."/>
            <person name="Pan J."/>
            <person name="Luo Z.H."/>
            <person name="Li M."/>
        </authorList>
    </citation>
    <scope>NUCLEOTIDE SEQUENCE [LARGE SCALE GENOMIC DNA]</scope>
    <source>
        <strain evidence="2">HyVt-219</strain>
    </source>
</reference>
<dbReference type="Pfam" id="PF01261">
    <property type="entry name" value="AP_endonuc_2"/>
    <property type="match status" value="1"/>
</dbReference>
<dbReference type="AlphaFoldDB" id="A0A7V0QR70"/>
<dbReference type="InterPro" id="IPR036237">
    <property type="entry name" value="Xyl_isomerase-like_sf"/>
</dbReference>
<comment type="caution">
    <text evidence="2">The sequence shown here is derived from an EMBL/GenBank/DDBJ whole genome shotgun (WGS) entry which is preliminary data.</text>
</comment>
<proteinExistence type="predicted"/>
<accession>A0A7V0QR70</accession>
<evidence type="ECO:0000313" key="2">
    <source>
        <dbReference type="EMBL" id="HDN85441.1"/>
    </source>
</evidence>
<evidence type="ECO:0000259" key="1">
    <source>
        <dbReference type="Pfam" id="PF01261"/>
    </source>
</evidence>
<feature type="domain" description="Xylose isomerase-like TIM barrel" evidence="1">
    <location>
        <begin position="12"/>
        <end position="77"/>
    </location>
</feature>
<protein>
    <submittedName>
        <fullName evidence="2">Sugar phosphate isomerase/epimerase</fullName>
    </submittedName>
</protein>
<dbReference type="InterPro" id="IPR013022">
    <property type="entry name" value="Xyl_isomerase-like_TIM-brl"/>
</dbReference>
<keyword evidence="2" id="KW-0413">Isomerase</keyword>
<dbReference type="EMBL" id="DRBC01000409">
    <property type="protein sequence ID" value="HDN85441.1"/>
    <property type="molecule type" value="Genomic_DNA"/>
</dbReference>
<dbReference type="Proteomes" id="UP000885660">
    <property type="component" value="Unassembled WGS sequence"/>
</dbReference>